<dbReference type="VEuPathDB" id="FungiDB:FUN_006115"/>
<dbReference type="Proteomes" id="UP000232688">
    <property type="component" value="Unassembled WGS sequence"/>
</dbReference>
<accession>A0A2N0R2A8</accession>
<evidence type="ECO:0000313" key="4">
    <source>
        <dbReference type="Proteomes" id="UP000232688"/>
    </source>
</evidence>
<feature type="region of interest" description="Disordered" evidence="1">
    <location>
        <begin position="13"/>
        <end position="51"/>
    </location>
</feature>
<keyword evidence="2" id="KW-1133">Transmembrane helix</keyword>
<reference evidence="3 4" key="2">
    <citation type="submission" date="2017-10" db="EMBL/GenBank/DDBJ databases">
        <title>Genome analyses suggest a sexual origin of heterokaryosis in a supposedly ancient asexual fungus.</title>
        <authorList>
            <person name="Corradi N."/>
            <person name="Sedzielewska K."/>
            <person name="Noel J."/>
            <person name="Charron P."/>
            <person name="Farinelli L."/>
            <person name="Marton T."/>
            <person name="Kruger M."/>
            <person name="Pelin A."/>
            <person name="Brachmann A."/>
            <person name="Corradi N."/>
        </authorList>
    </citation>
    <scope>NUCLEOTIDE SEQUENCE [LARGE SCALE GENOMIC DNA]</scope>
    <source>
        <strain evidence="3 4">A1</strain>
    </source>
</reference>
<reference evidence="3 4" key="1">
    <citation type="submission" date="2017-10" db="EMBL/GenBank/DDBJ databases">
        <title>Extensive intraspecific genome diversity in a model arbuscular mycorrhizal fungus.</title>
        <authorList>
            <person name="Chen E.C.H."/>
            <person name="Morin E."/>
            <person name="Baudet D."/>
            <person name="Noel J."/>
            <person name="Ndikumana S."/>
            <person name="Charron P."/>
            <person name="St-Onge C."/>
            <person name="Giorgi J."/>
            <person name="Grigoriev I.V."/>
            <person name="Roux C."/>
            <person name="Martin F.M."/>
            <person name="Corradi N."/>
        </authorList>
    </citation>
    <scope>NUCLEOTIDE SEQUENCE [LARGE SCALE GENOMIC DNA]</scope>
    <source>
        <strain evidence="3 4">A1</strain>
    </source>
</reference>
<keyword evidence="2" id="KW-0812">Transmembrane</keyword>
<protein>
    <submittedName>
        <fullName evidence="3">Uncharacterized protein</fullName>
    </submittedName>
</protein>
<organism evidence="3 4">
    <name type="scientific">Rhizophagus irregularis</name>
    <dbReference type="NCBI Taxonomy" id="588596"/>
    <lineage>
        <taxon>Eukaryota</taxon>
        <taxon>Fungi</taxon>
        <taxon>Fungi incertae sedis</taxon>
        <taxon>Mucoromycota</taxon>
        <taxon>Glomeromycotina</taxon>
        <taxon>Glomeromycetes</taxon>
        <taxon>Glomerales</taxon>
        <taxon>Glomeraceae</taxon>
        <taxon>Rhizophagus</taxon>
    </lineage>
</organism>
<proteinExistence type="predicted"/>
<sequence length="171" mass="20289">MVFFFCCRTKRTRKSMGSDNQNQRSITSEIQTSTYNTNDTETEQFDEKTFNNDQDTISKKQDENQQQTNQFTFDRPVTVSDVLEGKITLPTPAPKKQIEKDIVNPQINNNNNNNKDNNKVLNGKKEIQRLSTTDSMQEFLEIPDNSKYIYYILYLYIYYNLYSNLIIYYYK</sequence>
<feature type="compositionally biased region" description="Polar residues" evidence="1">
    <location>
        <begin position="15"/>
        <end position="39"/>
    </location>
</feature>
<feature type="transmembrane region" description="Helical" evidence="2">
    <location>
        <begin position="148"/>
        <end position="170"/>
    </location>
</feature>
<evidence type="ECO:0000256" key="1">
    <source>
        <dbReference type="SAM" id="MobiDB-lite"/>
    </source>
</evidence>
<gene>
    <name evidence="3" type="ORF">RhiirA1_446178</name>
</gene>
<keyword evidence="2" id="KW-0472">Membrane</keyword>
<dbReference type="VEuPathDB" id="FungiDB:RhiirFUN_009915"/>
<evidence type="ECO:0000256" key="2">
    <source>
        <dbReference type="SAM" id="Phobius"/>
    </source>
</evidence>
<comment type="caution">
    <text evidence="3">The sequence shown here is derived from an EMBL/GenBank/DDBJ whole genome shotgun (WGS) entry which is preliminary data.</text>
</comment>
<dbReference type="AlphaFoldDB" id="A0A2N0R2A8"/>
<dbReference type="VEuPathDB" id="FungiDB:RhiirA1_446178"/>
<evidence type="ECO:0000313" key="3">
    <source>
        <dbReference type="EMBL" id="PKC57451.1"/>
    </source>
</evidence>
<name>A0A2N0R2A8_9GLOM</name>
<dbReference type="EMBL" id="LLXH01001821">
    <property type="protein sequence ID" value="PKC57451.1"/>
    <property type="molecule type" value="Genomic_DNA"/>
</dbReference>